<dbReference type="InterPro" id="IPR024724">
    <property type="entry name" value="MoaF_N"/>
</dbReference>
<feature type="domain" description="Molybdenum cofactor biosynthesis protein F N-terminal" evidence="1">
    <location>
        <begin position="15"/>
        <end position="114"/>
    </location>
</feature>
<evidence type="ECO:0008006" key="5">
    <source>
        <dbReference type="Google" id="ProtNLM"/>
    </source>
</evidence>
<evidence type="ECO:0000313" key="3">
    <source>
        <dbReference type="EMBL" id="PRD13018.1"/>
    </source>
</evidence>
<dbReference type="Pfam" id="PF10703">
    <property type="entry name" value="MoaF"/>
    <property type="match status" value="1"/>
</dbReference>
<gene>
    <name evidence="3" type="ORF">CQW29_23275</name>
</gene>
<dbReference type="Pfam" id="PF17409">
    <property type="entry name" value="MoaF_C"/>
    <property type="match status" value="1"/>
</dbReference>
<dbReference type="InterPro" id="IPR035348">
    <property type="entry name" value="MoaF_C"/>
</dbReference>
<dbReference type="Proteomes" id="UP000239181">
    <property type="component" value="Unassembled WGS sequence"/>
</dbReference>
<reference evidence="3 4" key="1">
    <citation type="submission" date="2017-10" db="EMBL/GenBank/DDBJ databases">
        <title>Draft genome of two endophytic bacteria isolated from 'guarana' Paullinia cupana (Mart.) Ducke.</title>
        <authorList>
            <person name="Siqueira K.A."/>
            <person name="Liotti R.G."/>
            <person name="Mendes T.A."/>
            <person name="Soares M.A."/>
        </authorList>
    </citation>
    <scope>NUCLEOTIDE SEQUENCE [LARGE SCALE GENOMIC DNA]</scope>
    <source>
        <strain evidence="3 4">342</strain>
    </source>
</reference>
<keyword evidence="4" id="KW-1185">Reference proteome</keyword>
<dbReference type="OrthoDB" id="8537304at2"/>
<sequence length="267" mass="30426">MMSPSSVLNPSAEPGWKNYDDFARGIDTNRLPSTRHWQGKVLNLKFDEAEPLRLDFRHDALHWIWGSEKGKSRVDEVCLSPDRYFFSFSLGEHMSECLILVINSITRRVLAVRCSILSPEQALGGSRLAQKFLCGALGDAVPTGHPPALTRELIGYRTLNVYSPNHYYEHFYVNTERYAWQNLRGEQFGHGDMDYATYYKFEPDMYLFTFREKIIPVCSVFFFDYLSGRCTGIFMGIASSGEVQIRPAGALISKMSFNCYPIGVVPL</sequence>
<accession>A0A2S9I5E4</accession>
<proteinExistence type="predicted"/>
<dbReference type="EMBL" id="PDET01000023">
    <property type="protein sequence ID" value="PRD13018.1"/>
    <property type="molecule type" value="Genomic_DNA"/>
</dbReference>
<evidence type="ECO:0000313" key="4">
    <source>
        <dbReference type="Proteomes" id="UP000239181"/>
    </source>
</evidence>
<dbReference type="AlphaFoldDB" id="A0A2S9I5E4"/>
<feature type="domain" description="MoaF C-terminal" evidence="2">
    <location>
        <begin position="148"/>
        <end position="254"/>
    </location>
</feature>
<organism evidence="3 4">
    <name type="scientific">Pantoea coffeiphila</name>
    <dbReference type="NCBI Taxonomy" id="1465635"/>
    <lineage>
        <taxon>Bacteria</taxon>
        <taxon>Pseudomonadati</taxon>
        <taxon>Pseudomonadota</taxon>
        <taxon>Gammaproteobacteria</taxon>
        <taxon>Enterobacterales</taxon>
        <taxon>Erwiniaceae</taxon>
        <taxon>Pantoea</taxon>
    </lineage>
</organism>
<comment type="caution">
    <text evidence="3">The sequence shown here is derived from an EMBL/GenBank/DDBJ whole genome shotgun (WGS) entry which is preliminary data.</text>
</comment>
<evidence type="ECO:0000259" key="2">
    <source>
        <dbReference type="Pfam" id="PF17409"/>
    </source>
</evidence>
<name>A0A2S9I5E4_9GAMM</name>
<evidence type="ECO:0000259" key="1">
    <source>
        <dbReference type="Pfam" id="PF10703"/>
    </source>
</evidence>
<protein>
    <recommendedName>
        <fullName evidence="5">Molybdenum cofactor biosynthesis protein F</fullName>
    </recommendedName>
</protein>